<feature type="signal peptide" evidence="1">
    <location>
        <begin position="1"/>
        <end position="20"/>
    </location>
</feature>
<dbReference type="SUPFAM" id="SSF53474">
    <property type="entry name" value="alpha/beta-Hydrolases"/>
    <property type="match status" value="1"/>
</dbReference>
<feature type="domain" description="Dienelactone hydrolase" evidence="2">
    <location>
        <begin position="35"/>
        <end position="256"/>
    </location>
</feature>
<comment type="caution">
    <text evidence="3">The sequence shown here is derived from an EMBL/GenBank/DDBJ whole genome shotgun (WGS) entry which is preliminary data.</text>
</comment>
<dbReference type="EMBL" id="JABAIM010000001">
    <property type="protein sequence ID" value="NLR74224.1"/>
    <property type="molecule type" value="Genomic_DNA"/>
</dbReference>
<dbReference type="Proteomes" id="UP000587991">
    <property type="component" value="Unassembled WGS sequence"/>
</dbReference>
<reference evidence="3 4" key="1">
    <citation type="submission" date="2020-04" db="EMBL/GenBank/DDBJ databases">
        <title>Draft genome of Leeia sp. IMCC25680.</title>
        <authorList>
            <person name="Song J."/>
            <person name="Cho J.-C."/>
        </authorList>
    </citation>
    <scope>NUCLEOTIDE SEQUENCE [LARGE SCALE GENOMIC DNA]</scope>
    <source>
        <strain evidence="3 4">IMCC25680</strain>
    </source>
</reference>
<proteinExistence type="predicted"/>
<dbReference type="Pfam" id="PF01738">
    <property type="entry name" value="DLH"/>
    <property type="match status" value="1"/>
</dbReference>
<evidence type="ECO:0000313" key="3">
    <source>
        <dbReference type="EMBL" id="NLR74224.1"/>
    </source>
</evidence>
<evidence type="ECO:0000313" key="4">
    <source>
        <dbReference type="Proteomes" id="UP000587991"/>
    </source>
</evidence>
<dbReference type="GO" id="GO:0016787">
    <property type="term" value="F:hydrolase activity"/>
    <property type="evidence" value="ECO:0007669"/>
    <property type="project" value="UniProtKB-KW"/>
</dbReference>
<dbReference type="AlphaFoldDB" id="A0A847S385"/>
<dbReference type="InterPro" id="IPR050261">
    <property type="entry name" value="FrsA_esterase"/>
</dbReference>
<evidence type="ECO:0000259" key="2">
    <source>
        <dbReference type="Pfam" id="PF01738"/>
    </source>
</evidence>
<keyword evidence="1" id="KW-0732">Signal</keyword>
<dbReference type="Gene3D" id="3.40.50.1820">
    <property type="entry name" value="alpha/beta hydrolase"/>
    <property type="match status" value="1"/>
</dbReference>
<dbReference type="InterPro" id="IPR029058">
    <property type="entry name" value="AB_hydrolase_fold"/>
</dbReference>
<gene>
    <name evidence="3" type="ORF">HF682_03530</name>
</gene>
<dbReference type="InterPro" id="IPR002925">
    <property type="entry name" value="Dienelactn_hydro"/>
</dbReference>
<dbReference type="PANTHER" id="PTHR22946:SF0">
    <property type="entry name" value="DIENELACTONE HYDROLASE DOMAIN-CONTAINING PROTEIN"/>
    <property type="match status" value="1"/>
</dbReference>
<protein>
    <submittedName>
        <fullName evidence="3">Dienelactone hydrolase family protein</fullName>
    </submittedName>
</protein>
<accession>A0A847S385</accession>
<dbReference type="RefSeq" id="WP_168875851.1">
    <property type="nucleotide sequence ID" value="NZ_JABAIM010000001.1"/>
</dbReference>
<feature type="chain" id="PRO_5032496198" evidence="1">
    <location>
        <begin position="21"/>
        <end position="258"/>
    </location>
</feature>
<keyword evidence="3" id="KW-0378">Hydrolase</keyword>
<name>A0A847S385_9NEIS</name>
<keyword evidence="4" id="KW-1185">Reference proteome</keyword>
<sequence length="258" mass="27759">MFKRLSGFLLACLAVITAHAVQTETVLYRQGDTVLEGYVAWPDKANRNSPAVIIVHDWTGVGDYVKGRARQLAELGYVAFAADIYGKGVRPASGPDARAVSSQFGGNRPLYRARMQAALDWLQARPEVDRSRIAAMGYCFGGMGALELARSGAPIVGAITFHGSLSSPTPEDARNIKGKVLVLHGALDPAVNAEQVRGFQQEMNNAGVDYQFIAYSGAVHAFTLPTAGNDISKGSAYNANADRRSFAAMRTFLDEVFQ</sequence>
<organism evidence="3 4">
    <name type="scientific">Leeia aquatica</name>
    <dbReference type="NCBI Taxonomy" id="2725557"/>
    <lineage>
        <taxon>Bacteria</taxon>
        <taxon>Pseudomonadati</taxon>
        <taxon>Pseudomonadota</taxon>
        <taxon>Betaproteobacteria</taxon>
        <taxon>Neisseriales</taxon>
        <taxon>Leeiaceae</taxon>
        <taxon>Leeia</taxon>
    </lineage>
</organism>
<dbReference type="PANTHER" id="PTHR22946">
    <property type="entry name" value="DIENELACTONE HYDROLASE DOMAIN-CONTAINING PROTEIN-RELATED"/>
    <property type="match status" value="1"/>
</dbReference>
<evidence type="ECO:0000256" key="1">
    <source>
        <dbReference type="SAM" id="SignalP"/>
    </source>
</evidence>